<dbReference type="GeneID" id="94826840"/>
<accession>A0A1J4KGF5</accession>
<keyword evidence="2" id="KW-1185">Reference proteome</keyword>
<dbReference type="RefSeq" id="XP_068361878.1">
    <property type="nucleotide sequence ID" value="XM_068492136.1"/>
</dbReference>
<dbReference type="Proteomes" id="UP000179807">
    <property type="component" value="Unassembled WGS sequence"/>
</dbReference>
<evidence type="ECO:0000313" key="2">
    <source>
        <dbReference type="Proteomes" id="UP000179807"/>
    </source>
</evidence>
<sequence length="183" mass="21543">MNEILETAKQYSMNNTNSNLNVLNKDNIGNNFEQLVENYIQCIISTNIKAKDFNNLMNNQISHDSNSLNTIVEKFNKNFHFPDPEQLPDPEILQKQIDDMKGITQESLTQEFYNSINNQTQLLSQVNEADKLLQFMLEWQKKEYDSFRNHQFKINHILQGVTSKSRCHQFMNEIQQFCADMLE</sequence>
<organism evidence="1 2">
    <name type="scientific">Tritrichomonas foetus</name>
    <dbReference type="NCBI Taxonomy" id="1144522"/>
    <lineage>
        <taxon>Eukaryota</taxon>
        <taxon>Metamonada</taxon>
        <taxon>Parabasalia</taxon>
        <taxon>Tritrichomonadida</taxon>
        <taxon>Tritrichomonadidae</taxon>
        <taxon>Tritrichomonas</taxon>
    </lineage>
</organism>
<comment type="caution">
    <text evidence="1">The sequence shown here is derived from an EMBL/GenBank/DDBJ whole genome shotgun (WGS) entry which is preliminary data.</text>
</comment>
<dbReference type="EMBL" id="MLAK01000660">
    <property type="protein sequence ID" value="OHT08742.1"/>
    <property type="molecule type" value="Genomic_DNA"/>
</dbReference>
<name>A0A1J4KGF5_9EUKA</name>
<protein>
    <submittedName>
        <fullName evidence="1">Uncharacterized protein</fullName>
    </submittedName>
</protein>
<dbReference type="AlphaFoldDB" id="A0A1J4KGF5"/>
<evidence type="ECO:0000313" key="1">
    <source>
        <dbReference type="EMBL" id="OHT08742.1"/>
    </source>
</evidence>
<proteinExistence type="predicted"/>
<reference evidence="1" key="1">
    <citation type="submission" date="2016-10" db="EMBL/GenBank/DDBJ databases">
        <authorList>
            <person name="Benchimol M."/>
            <person name="Almeida L.G."/>
            <person name="Vasconcelos A.T."/>
            <person name="Perreira-Neves A."/>
            <person name="Rosa I.A."/>
            <person name="Tasca T."/>
            <person name="Bogo M.R."/>
            <person name="de Souza W."/>
        </authorList>
    </citation>
    <scope>NUCLEOTIDE SEQUENCE [LARGE SCALE GENOMIC DNA]</scope>
    <source>
        <strain evidence="1">K</strain>
    </source>
</reference>
<gene>
    <name evidence="1" type="ORF">TRFO_04854</name>
</gene>
<dbReference type="VEuPathDB" id="TrichDB:TRFO_04854"/>